<evidence type="ECO:0000313" key="2">
    <source>
        <dbReference type="EMBL" id="GGA82290.1"/>
    </source>
</evidence>
<evidence type="ECO:0000256" key="1">
    <source>
        <dbReference type="SAM" id="MobiDB-lite"/>
    </source>
</evidence>
<protein>
    <submittedName>
        <fullName evidence="2">Uncharacterized protein</fullName>
    </submittedName>
</protein>
<sequence length="257" mass="29607">MAPTNLDFLQDSLKYLGFGEKSILNEHLTDQVKREQPSFELFTEAFYNGDTKLEAKLYFSRSATSGFYYFNKYYALLRYADTPDKERAQTFFINKGQGITFKEAFNLLQGRAVFKTLTSKSGIQYTSWLQLDFTLKTQGGNYYFKYFRGRRFDLEKALEKHNIREMGFDTLRATLIRSLQRGNMHPVTIDGPEYFGRHFIEANPAMETINFYPTATRAAEKTLAPGEEVHDPEETDAEPASHSVLDEETHPASESRA</sequence>
<reference evidence="2" key="2">
    <citation type="submission" date="2020-09" db="EMBL/GenBank/DDBJ databases">
        <authorList>
            <person name="Sun Q."/>
            <person name="Zhou Y."/>
        </authorList>
    </citation>
    <scope>NUCLEOTIDE SEQUENCE</scope>
    <source>
        <strain evidence="2">CGMCC 1.15448</strain>
    </source>
</reference>
<keyword evidence="3" id="KW-1185">Reference proteome</keyword>
<proteinExistence type="predicted"/>
<name>A0A8J2XPW9_9BACT</name>
<accession>A0A8J2XPW9</accession>
<feature type="region of interest" description="Disordered" evidence="1">
    <location>
        <begin position="220"/>
        <end position="257"/>
    </location>
</feature>
<comment type="caution">
    <text evidence="2">The sequence shown here is derived from an EMBL/GenBank/DDBJ whole genome shotgun (WGS) entry which is preliminary data.</text>
</comment>
<reference evidence="2" key="1">
    <citation type="journal article" date="2014" name="Int. J. Syst. Evol. Microbiol.">
        <title>Complete genome sequence of Corynebacterium casei LMG S-19264T (=DSM 44701T), isolated from a smear-ripened cheese.</title>
        <authorList>
            <consortium name="US DOE Joint Genome Institute (JGI-PGF)"/>
            <person name="Walter F."/>
            <person name="Albersmeier A."/>
            <person name="Kalinowski J."/>
            <person name="Ruckert C."/>
        </authorList>
    </citation>
    <scope>NUCLEOTIDE SEQUENCE</scope>
    <source>
        <strain evidence="2">CGMCC 1.15448</strain>
    </source>
</reference>
<dbReference type="RefSeq" id="WP_188927545.1">
    <property type="nucleotide sequence ID" value="NZ_BMJC01000001.1"/>
</dbReference>
<gene>
    <name evidence="2" type="ORF">GCM10011511_01570</name>
</gene>
<dbReference type="EMBL" id="BMJC01000001">
    <property type="protein sequence ID" value="GGA82290.1"/>
    <property type="molecule type" value="Genomic_DNA"/>
</dbReference>
<dbReference type="AlphaFoldDB" id="A0A8J2XPW9"/>
<dbReference type="Proteomes" id="UP000607559">
    <property type="component" value="Unassembled WGS sequence"/>
</dbReference>
<evidence type="ECO:0000313" key="3">
    <source>
        <dbReference type="Proteomes" id="UP000607559"/>
    </source>
</evidence>
<organism evidence="2 3">
    <name type="scientific">Puia dinghuensis</name>
    <dbReference type="NCBI Taxonomy" id="1792502"/>
    <lineage>
        <taxon>Bacteria</taxon>
        <taxon>Pseudomonadati</taxon>
        <taxon>Bacteroidota</taxon>
        <taxon>Chitinophagia</taxon>
        <taxon>Chitinophagales</taxon>
        <taxon>Chitinophagaceae</taxon>
        <taxon>Puia</taxon>
    </lineage>
</organism>
<feature type="compositionally biased region" description="Basic and acidic residues" evidence="1">
    <location>
        <begin position="244"/>
        <end position="257"/>
    </location>
</feature>